<keyword evidence="7" id="KW-1185">Reference proteome</keyword>
<evidence type="ECO:0000256" key="5">
    <source>
        <dbReference type="PROSITE-ProRule" id="PRU01016"/>
    </source>
</evidence>
<evidence type="ECO:0000256" key="1">
    <source>
        <dbReference type="ARBA" id="ARBA00011975"/>
    </source>
</evidence>
<dbReference type="Proteomes" id="UP001057375">
    <property type="component" value="Unassembled WGS sequence"/>
</dbReference>
<dbReference type="PANTHER" id="PTHR10629:SF52">
    <property type="entry name" value="DNA (CYTOSINE-5)-METHYLTRANSFERASE 1"/>
    <property type="match status" value="1"/>
</dbReference>
<evidence type="ECO:0000313" key="6">
    <source>
        <dbReference type="EMBL" id="GKT33835.1"/>
    </source>
</evidence>
<sequence>MENVRGLMSAALKHRPIAERPEKGGPALVEEEEPGSVIAKFVEDLRDKTEGAYRVDAFEVNSANYGAPQIRERVVFIGNSFGVEVEFPQPTHGVESDADQSNLFTYNGSQLKSWATLRDAIGDLRENDPELMDFSPRKKGFLSLVPEGGNWRSLPVEVQQESMGRAWHAKGGRSGWWRRLSWDFPCPTLVTMPNHASTSLCHPEQVRVLSVKEYARIQEFPDGWIFCGKTSEKYLQIGNAVPVRLGKVTAQVVSNLLDAMGNEKRSTYRNSKQPFRRVYIKSHVRTRRWYKGGAVYAGTDGGELAYAGK</sequence>
<dbReference type="InterPro" id="IPR050390">
    <property type="entry name" value="C5-Methyltransferase"/>
</dbReference>
<dbReference type="Pfam" id="PF00145">
    <property type="entry name" value="DNA_methylase"/>
    <property type="match status" value="1"/>
</dbReference>
<dbReference type="PANTHER" id="PTHR10629">
    <property type="entry name" value="CYTOSINE-SPECIFIC METHYLTRANSFERASE"/>
    <property type="match status" value="1"/>
</dbReference>
<name>A0ABQ5KS70_9EUKA</name>
<comment type="similarity">
    <text evidence="5">Belongs to the class I-like SAM-binding methyltransferase superfamily. C5-methyltransferase family.</text>
</comment>
<protein>
    <recommendedName>
        <fullName evidence="1">DNA (cytosine-5-)-methyltransferase</fullName>
        <ecNumber evidence="1">2.1.1.37</ecNumber>
    </recommendedName>
</protein>
<dbReference type="InterPro" id="IPR001525">
    <property type="entry name" value="C5_MeTfrase"/>
</dbReference>
<dbReference type="Gene3D" id="3.90.120.10">
    <property type="entry name" value="DNA Methylase, subunit A, domain 2"/>
    <property type="match status" value="1"/>
</dbReference>
<organism evidence="6 7">
    <name type="scientific">Aduncisulcus paluster</name>
    <dbReference type="NCBI Taxonomy" id="2918883"/>
    <lineage>
        <taxon>Eukaryota</taxon>
        <taxon>Metamonada</taxon>
        <taxon>Carpediemonas-like organisms</taxon>
        <taxon>Aduncisulcus</taxon>
    </lineage>
</organism>
<comment type="caution">
    <text evidence="6">The sequence shown here is derived from an EMBL/GenBank/DDBJ whole genome shotgun (WGS) entry which is preliminary data.</text>
</comment>
<dbReference type="GO" id="GO:0008168">
    <property type="term" value="F:methyltransferase activity"/>
    <property type="evidence" value="ECO:0007669"/>
    <property type="project" value="UniProtKB-KW"/>
</dbReference>
<keyword evidence="2 5" id="KW-0489">Methyltransferase</keyword>
<evidence type="ECO:0000256" key="2">
    <source>
        <dbReference type="ARBA" id="ARBA00022603"/>
    </source>
</evidence>
<dbReference type="InterPro" id="IPR029063">
    <property type="entry name" value="SAM-dependent_MTases_sf"/>
</dbReference>
<dbReference type="GO" id="GO:0032259">
    <property type="term" value="P:methylation"/>
    <property type="evidence" value="ECO:0007669"/>
    <property type="project" value="UniProtKB-KW"/>
</dbReference>
<accession>A0ABQ5KS70</accession>
<evidence type="ECO:0000256" key="4">
    <source>
        <dbReference type="ARBA" id="ARBA00022691"/>
    </source>
</evidence>
<dbReference type="SUPFAM" id="SSF53335">
    <property type="entry name" value="S-adenosyl-L-methionine-dependent methyltransferases"/>
    <property type="match status" value="1"/>
</dbReference>
<gene>
    <name evidence="6" type="ORF">ADUPG1_007533</name>
</gene>
<keyword evidence="3 5" id="KW-0808">Transferase</keyword>
<dbReference type="Gene3D" id="3.40.50.150">
    <property type="entry name" value="Vaccinia Virus protein VP39"/>
    <property type="match status" value="1"/>
</dbReference>
<keyword evidence="4 5" id="KW-0949">S-adenosyl-L-methionine</keyword>
<evidence type="ECO:0000313" key="7">
    <source>
        <dbReference type="Proteomes" id="UP001057375"/>
    </source>
</evidence>
<dbReference type="EC" id="2.1.1.37" evidence="1"/>
<reference evidence="6" key="1">
    <citation type="submission" date="2022-03" db="EMBL/GenBank/DDBJ databases">
        <title>Draft genome sequence of Aduncisulcus paluster, a free-living microaerophilic Fornicata.</title>
        <authorList>
            <person name="Yuyama I."/>
            <person name="Kume K."/>
            <person name="Tamura T."/>
            <person name="Inagaki Y."/>
            <person name="Hashimoto T."/>
        </authorList>
    </citation>
    <scope>NUCLEOTIDE SEQUENCE</scope>
    <source>
        <strain evidence="6">NY0171</strain>
    </source>
</reference>
<proteinExistence type="inferred from homology"/>
<evidence type="ECO:0000256" key="3">
    <source>
        <dbReference type="ARBA" id="ARBA00022679"/>
    </source>
</evidence>
<dbReference type="PROSITE" id="PS51679">
    <property type="entry name" value="SAM_MT_C5"/>
    <property type="match status" value="1"/>
</dbReference>
<comment type="caution">
    <text evidence="5">Lacks conserved residue(s) required for the propagation of feature annotation.</text>
</comment>
<dbReference type="EMBL" id="BQXS01010534">
    <property type="protein sequence ID" value="GKT33835.1"/>
    <property type="molecule type" value="Genomic_DNA"/>
</dbReference>